<evidence type="ECO:0000313" key="2">
    <source>
        <dbReference type="EMBL" id="QIK78747.1"/>
    </source>
</evidence>
<dbReference type="KEGG" id="spii:G7077_07405"/>
<name>A0A6G7YPT8_9SPHN</name>
<feature type="transmembrane region" description="Helical" evidence="1">
    <location>
        <begin position="119"/>
        <end position="140"/>
    </location>
</feature>
<keyword evidence="1" id="KW-0472">Membrane</keyword>
<keyword evidence="1" id="KW-0812">Transmembrane</keyword>
<keyword evidence="1" id="KW-1133">Transmembrane helix</keyword>
<feature type="transmembrane region" description="Helical" evidence="1">
    <location>
        <begin position="86"/>
        <end position="113"/>
    </location>
</feature>
<accession>A0A6G7YPT8</accession>
<dbReference type="EMBL" id="CP049869">
    <property type="protein sequence ID" value="QIK78747.1"/>
    <property type="molecule type" value="Genomic_DNA"/>
</dbReference>
<reference evidence="2 3" key="1">
    <citation type="submission" date="2020-03" db="EMBL/GenBank/DDBJ databases">
        <title>Sphingomonas sp. nov., isolated from fish.</title>
        <authorList>
            <person name="Hyun D.-W."/>
            <person name="Bae J.-W."/>
        </authorList>
    </citation>
    <scope>NUCLEOTIDE SEQUENCE [LARGE SCALE GENOMIC DNA]</scope>
    <source>
        <strain evidence="2 3">HDW15B</strain>
    </source>
</reference>
<gene>
    <name evidence="2" type="ORF">G7077_07405</name>
</gene>
<evidence type="ECO:0000313" key="3">
    <source>
        <dbReference type="Proteomes" id="UP000503222"/>
    </source>
</evidence>
<organism evidence="2 3">
    <name type="scientific">Sphingomonas piscis</name>
    <dbReference type="NCBI Taxonomy" id="2714943"/>
    <lineage>
        <taxon>Bacteria</taxon>
        <taxon>Pseudomonadati</taxon>
        <taxon>Pseudomonadota</taxon>
        <taxon>Alphaproteobacteria</taxon>
        <taxon>Sphingomonadales</taxon>
        <taxon>Sphingomonadaceae</taxon>
        <taxon>Sphingomonas</taxon>
    </lineage>
</organism>
<dbReference type="RefSeq" id="WP_166411139.1">
    <property type="nucleotide sequence ID" value="NZ_CP049869.1"/>
</dbReference>
<feature type="transmembrane region" description="Helical" evidence="1">
    <location>
        <begin position="152"/>
        <end position="169"/>
    </location>
</feature>
<evidence type="ECO:0000256" key="1">
    <source>
        <dbReference type="SAM" id="Phobius"/>
    </source>
</evidence>
<proteinExistence type="predicted"/>
<dbReference type="AlphaFoldDB" id="A0A6G7YPT8"/>
<feature type="transmembrane region" description="Helical" evidence="1">
    <location>
        <begin position="54"/>
        <end position="74"/>
    </location>
</feature>
<evidence type="ECO:0008006" key="4">
    <source>
        <dbReference type="Google" id="ProtNLM"/>
    </source>
</evidence>
<sequence length="195" mass="19652">MASRQQAGALASFAAAALTIAGMGVGIGIMQAMSVASGMEVASASVEALRAARPLLIAAELLKIVTGIAIIVAVTASRRRWRISTLAAGLGYAAALLVMAAGVVGLFAVLALATSSPRMGAIVGLLGLLSLPATGAWAALSTWGRPNAPRSLRMAAILLAISGVATLVFPPVGLLFGVASLLWWITLGLTLRRPA</sequence>
<keyword evidence="3" id="KW-1185">Reference proteome</keyword>
<dbReference type="Proteomes" id="UP000503222">
    <property type="component" value="Chromosome"/>
</dbReference>
<protein>
    <recommendedName>
        <fullName evidence="4">DUF4386 domain-containing protein</fullName>
    </recommendedName>
</protein>